<dbReference type="EMBL" id="VOFY01000030">
    <property type="protein sequence ID" value="KAA8579318.1"/>
    <property type="molecule type" value="Genomic_DNA"/>
</dbReference>
<feature type="compositionally biased region" description="Polar residues" evidence="1">
    <location>
        <begin position="73"/>
        <end position="82"/>
    </location>
</feature>
<gene>
    <name evidence="2" type="ORF">FQN60_005288</name>
</gene>
<evidence type="ECO:0000256" key="1">
    <source>
        <dbReference type="SAM" id="MobiDB-lite"/>
    </source>
</evidence>
<organism evidence="2 3">
    <name type="scientific">Etheostoma spectabile</name>
    <name type="common">orangethroat darter</name>
    <dbReference type="NCBI Taxonomy" id="54343"/>
    <lineage>
        <taxon>Eukaryota</taxon>
        <taxon>Metazoa</taxon>
        <taxon>Chordata</taxon>
        <taxon>Craniata</taxon>
        <taxon>Vertebrata</taxon>
        <taxon>Euteleostomi</taxon>
        <taxon>Actinopterygii</taxon>
        <taxon>Neopterygii</taxon>
        <taxon>Teleostei</taxon>
        <taxon>Neoteleostei</taxon>
        <taxon>Acanthomorphata</taxon>
        <taxon>Eupercaria</taxon>
        <taxon>Perciformes</taxon>
        <taxon>Percoidei</taxon>
        <taxon>Percidae</taxon>
        <taxon>Etheostomatinae</taxon>
        <taxon>Etheostoma</taxon>
    </lineage>
</organism>
<keyword evidence="3" id="KW-1185">Reference proteome</keyword>
<evidence type="ECO:0000313" key="3">
    <source>
        <dbReference type="Proteomes" id="UP000327493"/>
    </source>
</evidence>
<name>A0A5J5CCU7_9PERO</name>
<protein>
    <submittedName>
        <fullName evidence="2">Uncharacterized protein</fullName>
    </submittedName>
</protein>
<accession>A0A5J5CCU7</accession>
<dbReference type="Proteomes" id="UP000327493">
    <property type="component" value="Unassembled WGS sequence"/>
</dbReference>
<dbReference type="AlphaFoldDB" id="A0A5J5CCU7"/>
<proteinExistence type="predicted"/>
<sequence length="133" mass="14484">MLIKREGMGDTLCPIPCSRPTPVPDQHKGWQTHAPPLSSPSPTQESGGWATQASGGRTRSRGISAHGDHQHRFQLSTLSSEGGSCDSALESLSHRRRARLLVDGPLCHQTKGKSVINRKIAYHDTLIEEPQES</sequence>
<reference evidence="2 3" key="1">
    <citation type="submission" date="2019-08" db="EMBL/GenBank/DDBJ databases">
        <title>A chromosome-level genome assembly, high-density linkage maps, and genome scans reveal the genomic architecture of hybrid incompatibilities underlying speciation via character displacement in darters (Percidae: Etheostominae).</title>
        <authorList>
            <person name="Moran R.L."/>
            <person name="Catchen J.M."/>
            <person name="Fuller R.C."/>
        </authorList>
    </citation>
    <scope>NUCLEOTIDE SEQUENCE [LARGE SCALE GENOMIC DNA]</scope>
    <source>
        <strain evidence="2">EspeVRDwgs_2016</strain>
        <tissue evidence="2">Muscle</tissue>
    </source>
</reference>
<feature type="region of interest" description="Disordered" evidence="1">
    <location>
        <begin position="1"/>
        <end position="87"/>
    </location>
</feature>
<feature type="compositionally biased region" description="Polar residues" evidence="1">
    <location>
        <begin position="40"/>
        <end position="57"/>
    </location>
</feature>
<comment type="caution">
    <text evidence="2">The sequence shown here is derived from an EMBL/GenBank/DDBJ whole genome shotgun (WGS) entry which is preliminary data.</text>
</comment>
<evidence type="ECO:0000313" key="2">
    <source>
        <dbReference type="EMBL" id="KAA8579318.1"/>
    </source>
</evidence>